<comment type="caution">
    <text evidence="13">The sequence shown here is derived from an EMBL/GenBank/DDBJ whole genome shotgun (WGS) entry which is preliminary data.</text>
</comment>
<dbReference type="SUPFAM" id="SSF52540">
    <property type="entry name" value="P-loop containing nucleoside triphosphate hydrolases"/>
    <property type="match status" value="1"/>
</dbReference>
<dbReference type="PROSITE" id="PS50893">
    <property type="entry name" value="ABC_TRANSPORTER_2"/>
    <property type="match status" value="1"/>
</dbReference>
<evidence type="ECO:0000256" key="7">
    <source>
        <dbReference type="ARBA" id="ARBA00022989"/>
    </source>
</evidence>
<keyword evidence="5" id="KW-0067">ATP-binding</keyword>
<feature type="transmembrane region" description="Helical" evidence="10">
    <location>
        <begin position="40"/>
        <end position="65"/>
    </location>
</feature>
<keyword evidence="6" id="KW-1278">Translocase</keyword>
<feature type="transmembrane region" description="Helical" evidence="10">
    <location>
        <begin position="77"/>
        <end position="105"/>
    </location>
</feature>
<protein>
    <submittedName>
        <fullName evidence="13">ABC transporter permease</fullName>
    </submittedName>
</protein>
<dbReference type="InterPro" id="IPR003439">
    <property type="entry name" value="ABC_transporter-like_ATP-bd"/>
</dbReference>
<dbReference type="InterPro" id="IPR003593">
    <property type="entry name" value="AAA+_ATPase"/>
</dbReference>
<feature type="domain" description="ABC transmembrane type-1" evidence="12">
    <location>
        <begin position="45"/>
        <end position="326"/>
    </location>
</feature>
<dbReference type="EMBL" id="BMCS01000001">
    <property type="protein sequence ID" value="GGF13770.1"/>
    <property type="molecule type" value="Genomic_DNA"/>
</dbReference>
<dbReference type="RefSeq" id="WP_188486959.1">
    <property type="nucleotide sequence ID" value="NZ_BMCS01000001.1"/>
</dbReference>
<evidence type="ECO:0000256" key="5">
    <source>
        <dbReference type="ARBA" id="ARBA00022840"/>
    </source>
</evidence>
<evidence type="ECO:0000259" key="12">
    <source>
        <dbReference type="PROSITE" id="PS50929"/>
    </source>
</evidence>
<evidence type="ECO:0000313" key="13">
    <source>
        <dbReference type="EMBL" id="GGF13770.1"/>
    </source>
</evidence>
<feature type="domain" description="ABC transporter" evidence="11">
    <location>
        <begin position="359"/>
        <end position="593"/>
    </location>
</feature>
<evidence type="ECO:0000256" key="2">
    <source>
        <dbReference type="ARBA" id="ARBA00022519"/>
    </source>
</evidence>
<dbReference type="Proteomes" id="UP000632454">
    <property type="component" value="Unassembled WGS sequence"/>
</dbReference>
<dbReference type="Pfam" id="PF00005">
    <property type="entry name" value="ABC_tran"/>
    <property type="match status" value="1"/>
</dbReference>
<dbReference type="Gene3D" id="1.20.1560.10">
    <property type="entry name" value="ABC transporter type 1, transmembrane domain"/>
    <property type="match status" value="1"/>
</dbReference>
<dbReference type="PANTHER" id="PTHR24221:SF654">
    <property type="entry name" value="ATP-BINDING CASSETTE SUB-FAMILY B MEMBER 6"/>
    <property type="match status" value="1"/>
</dbReference>
<reference evidence="14" key="1">
    <citation type="journal article" date="2019" name="Int. J. Syst. Evol. Microbiol.">
        <title>The Global Catalogue of Microorganisms (GCM) 10K type strain sequencing project: providing services to taxonomists for standard genome sequencing and annotation.</title>
        <authorList>
            <consortium name="The Broad Institute Genomics Platform"/>
            <consortium name="The Broad Institute Genome Sequencing Center for Infectious Disease"/>
            <person name="Wu L."/>
            <person name="Ma J."/>
        </authorList>
    </citation>
    <scope>NUCLEOTIDE SEQUENCE [LARGE SCALE GENOMIC DNA]</scope>
    <source>
        <strain evidence="14">CCM 7855</strain>
    </source>
</reference>
<sequence>MAGRSTAATDDLADAPDTLLPIATARDSWRWLRAELRRNVGATTAMLLVGIVAAGASVLPTYVFAELIDRVRDRDPVSSITVIAVVIVVAAVVGGVTTGVSTYLVSKLGETLLARLRERVVERSLTLPTTTVERAGKGDLLSRIGDDVNTIGRAVTDVLPTMITSMLMAVLGIAAMTGLDWRLGLAGLLAAPLYIVSLRWYLTRSAPRYALQRRAVATRSQKLMEAMVGARTVHAYGLEDRHLGEIDAAAVRARDISIGIVTLFTRFVGRTNRAEFVGLSAVLITGFFLVRADLVSVGAATAAALLFHRLFFPIATILHSFDEVQSAGASLARLVGVVDIPDEATRPTTVLAEPTDTSLELTDIEFGYTPGHPVLHGVSIRIAPGERVALVGSTGAGKTTLAAIAAGQYAPTHGSARIGGVSVADLTVDQLRRQVTIVSQEVHVFAGPLVDDVRLAQPSAGRDEVRAALDVVGALEWVDALPDGMDTVVGELGRELTAAAAQQLALARLVLADPAVAVLDEATAEAGSLGARGLEQAAAAATRGRTTLVVAHRLTQAAAADRIVVLEHGRVVEIGTHDDLAAAGGRYAQLWDAWTARSV</sequence>
<dbReference type="InterPro" id="IPR039421">
    <property type="entry name" value="Type_1_exporter"/>
</dbReference>
<evidence type="ECO:0000256" key="9">
    <source>
        <dbReference type="ARBA" id="ARBA00023455"/>
    </source>
</evidence>
<organism evidence="13 14">
    <name type="scientific">Williamsia phyllosphaerae</name>
    <dbReference type="NCBI Taxonomy" id="885042"/>
    <lineage>
        <taxon>Bacteria</taxon>
        <taxon>Bacillati</taxon>
        <taxon>Actinomycetota</taxon>
        <taxon>Actinomycetes</taxon>
        <taxon>Mycobacteriales</taxon>
        <taxon>Nocardiaceae</taxon>
        <taxon>Williamsia</taxon>
    </lineage>
</organism>
<dbReference type="InterPro" id="IPR027417">
    <property type="entry name" value="P-loop_NTPase"/>
</dbReference>
<dbReference type="Gene3D" id="3.40.50.300">
    <property type="entry name" value="P-loop containing nucleotide triphosphate hydrolases"/>
    <property type="match status" value="1"/>
</dbReference>
<keyword evidence="7 10" id="KW-1133">Transmembrane helix</keyword>
<keyword evidence="3 10" id="KW-0812">Transmembrane</keyword>
<dbReference type="PANTHER" id="PTHR24221">
    <property type="entry name" value="ATP-BINDING CASSETTE SUB-FAMILY B"/>
    <property type="match status" value="1"/>
</dbReference>
<accession>A0ABQ1UAZ4</accession>
<dbReference type="CDD" id="cd07346">
    <property type="entry name" value="ABC_6TM_exporters"/>
    <property type="match status" value="1"/>
</dbReference>
<evidence type="ECO:0000256" key="4">
    <source>
        <dbReference type="ARBA" id="ARBA00022741"/>
    </source>
</evidence>
<dbReference type="Pfam" id="PF00664">
    <property type="entry name" value="ABC_membrane"/>
    <property type="match status" value="1"/>
</dbReference>
<evidence type="ECO:0000313" key="14">
    <source>
        <dbReference type="Proteomes" id="UP000632454"/>
    </source>
</evidence>
<feature type="transmembrane region" description="Helical" evidence="10">
    <location>
        <begin position="276"/>
        <end position="307"/>
    </location>
</feature>
<feature type="transmembrane region" description="Helical" evidence="10">
    <location>
        <begin position="183"/>
        <end position="202"/>
    </location>
</feature>
<dbReference type="PROSITE" id="PS50929">
    <property type="entry name" value="ABC_TM1F"/>
    <property type="match status" value="1"/>
</dbReference>
<feature type="transmembrane region" description="Helical" evidence="10">
    <location>
        <begin position="158"/>
        <end position="177"/>
    </location>
</feature>
<evidence type="ECO:0000256" key="1">
    <source>
        <dbReference type="ARBA" id="ARBA00004429"/>
    </source>
</evidence>
<evidence type="ECO:0000256" key="3">
    <source>
        <dbReference type="ARBA" id="ARBA00022692"/>
    </source>
</evidence>
<keyword evidence="8 10" id="KW-0472">Membrane</keyword>
<evidence type="ECO:0000259" key="11">
    <source>
        <dbReference type="PROSITE" id="PS50893"/>
    </source>
</evidence>
<keyword evidence="2" id="KW-1003">Cell membrane</keyword>
<proteinExistence type="inferred from homology"/>
<dbReference type="InterPro" id="IPR036640">
    <property type="entry name" value="ABC1_TM_sf"/>
</dbReference>
<comment type="similarity">
    <text evidence="9">Belongs to the ABC transporter superfamily. Siderophore-Fe(3+) uptake transporter (SIUT) (TC 3.A.1.21) family.</text>
</comment>
<comment type="subcellular location">
    <subcellularLocation>
        <location evidence="1">Cell inner membrane</location>
        <topology evidence="1">Multi-pass membrane protein</topology>
    </subcellularLocation>
</comment>
<evidence type="ECO:0000256" key="8">
    <source>
        <dbReference type="ARBA" id="ARBA00023136"/>
    </source>
</evidence>
<evidence type="ECO:0000256" key="6">
    <source>
        <dbReference type="ARBA" id="ARBA00022967"/>
    </source>
</evidence>
<dbReference type="SMART" id="SM00382">
    <property type="entry name" value="AAA"/>
    <property type="match status" value="1"/>
</dbReference>
<keyword evidence="2" id="KW-0997">Cell inner membrane</keyword>
<dbReference type="InterPro" id="IPR011527">
    <property type="entry name" value="ABC1_TM_dom"/>
</dbReference>
<keyword evidence="14" id="KW-1185">Reference proteome</keyword>
<keyword evidence="4" id="KW-0547">Nucleotide-binding</keyword>
<name>A0ABQ1UAZ4_9NOCA</name>
<dbReference type="SUPFAM" id="SSF90123">
    <property type="entry name" value="ABC transporter transmembrane region"/>
    <property type="match status" value="1"/>
</dbReference>
<evidence type="ECO:0000256" key="10">
    <source>
        <dbReference type="SAM" id="Phobius"/>
    </source>
</evidence>
<gene>
    <name evidence="13" type="ORF">GCM10007298_07160</name>
</gene>